<proteinExistence type="predicted"/>
<dbReference type="Proteomes" id="UP000326202">
    <property type="component" value="Chromosome"/>
</dbReference>
<evidence type="ECO:0000313" key="4">
    <source>
        <dbReference type="Proteomes" id="UP000326202"/>
    </source>
</evidence>
<reference evidence="3 4" key="1">
    <citation type="submission" date="2019-08" db="EMBL/GenBank/DDBJ databases">
        <title>Hyperibacter terrae gen. nov., sp. nov. and Hyperibacter viscosus sp. nov., two new members in the family Rhodospirillaceae isolated from the rhizosphere of Hypericum perforatum.</title>
        <authorList>
            <person name="Noviana Z."/>
        </authorList>
    </citation>
    <scope>NUCLEOTIDE SEQUENCE [LARGE SCALE GENOMIC DNA]</scope>
    <source>
        <strain evidence="3 4">R5913</strain>
    </source>
</reference>
<evidence type="ECO:0000313" key="3">
    <source>
        <dbReference type="EMBL" id="QEX14845.1"/>
    </source>
</evidence>
<keyword evidence="4" id="KW-1185">Reference proteome</keyword>
<dbReference type="PANTHER" id="PTHR23150">
    <property type="entry name" value="SULFATASE MODIFYING FACTOR 1, 2"/>
    <property type="match status" value="1"/>
</dbReference>
<accession>A0A5J6MEN6</accession>
<dbReference type="InterPro" id="IPR016187">
    <property type="entry name" value="CTDL_fold"/>
</dbReference>
<dbReference type="GO" id="GO:0120147">
    <property type="term" value="F:formylglycine-generating oxidase activity"/>
    <property type="evidence" value="ECO:0007669"/>
    <property type="project" value="TreeGrafter"/>
</dbReference>
<dbReference type="InterPro" id="IPR051043">
    <property type="entry name" value="Sulfatase_Mod_Factor_Kinase"/>
</dbReference>
<organism evidence="3 4">
    <name type="scientific">Hypericibacter terrae</name>
    <dbReference type="NCBI Taxonomy" id="2602015"/>
    <lineage>
        <taxon>Bacteria</taxon>
        <taxon>Pseudomonadati</taxon>
        <taxon>Pseudomonadota</taxon>
        <taxon>Alphaproteobacteria</taxon>
        <taxon>Rhodospirillales</taxon>
        <taxon>Dongiaceae</taxon>
        <taxon>Hypericibacter</taxon>
    </lineage>
</organism>
<dbReference type="RefSeq" id="WP_151175353.1">
    <property type="nucleotide sequence ID" value="NZ_CP042906.1"/>
</dbReference>
<dbReference type="Gene3D" id="3.90.1580.10">
    <property type="entry name" value="paralog of FGE (formylglycine-generating enzyme)"/>
    <property type="match status" value="1"/>
</dbReference>
<feature type="domain" description="Sulfatase-modifying factor enzyme-like" evidence="2">
    <location>
        <begin position="103"/>
        <end position="313"/>
    </location>
</feature>
<dbReference type="AlphaFoldDB" id="A0A5J6MEN6"/>
<name>A0A5J6MEN6_9PROT</name>
<dbReference type="EMBL" id="CP042906">
    <property type="protein sequence ID" value="QEX14845.1"/>
    <property type="molecule type" value="Genomic_DNA"/>
</dbReference>
<feature type="chain" id="PRO_5023822667" description="Sulfatase-modifying factor enzyme-like domain-containing protein" evidence="1">
    <location>
        <begin position="33"/>
        <end position="523"/>
    </location>
</feature>
<evidence type="ECO:0000256" key="1">
    <source>
        <dbReference type="SAM" id="SignalP"/>
    </source>
</evidence>
<keyword evidence="1" id="KW-0732">Signal</keyword>
<dbReference type="SUPFAM" id="SSF56436">
    <property type="entry name" value="C-type lectin-like"/>
    <property type="match status" value="1"/>
</dbReference>
<gene>
    <name evidence="3" type="ORF">FRZ44_01200</name>
</gene>
<feature type="signal peptide" evidence="1">
    <location>
        <begin position="1"/>
        <end position="32"/>
    </location>
</feature>
<dbReference type="InterPro" id="IPR042095">
    <property type="entry name" value="SUMF_sf"/>
</dbReference>
<dbReference type="KEGG" id="htq:FRZ44_01200"/>
<dbReference type="OrthoDB" id="9768004at2"/>
<protein>
    <recommendedName>
        <fullName evidence="2">Sulfatase-modifying factor enzyme-like domain-containing protein</fullName>
    </recommendedName>
</protein>
<evidence type="ECO:0000259" key="2">
    <source>
        <dbReference type="Pfam" id="PF03781"/>
    </source>
</evidence>
<dbReference type="Pfam" id="PF03781">
    <property type="entry name" value="FGE-sulfatase"/>
    <property type="match status" value="1"/>
</dbReference>
<sequence>MSFASNPAKASGPFRVAVLAFAMLGWAVGANAQTAWPEKLFNPTPATDDVVLPMPCGGAMVFRPVVVPGVKILDDYQVQLGDSDKEYAFSEYRHSEYLSAPFADKSQGRYFLIAKYETTDLQYNTMTDPNCPEATLIGRRPVVEKTWLEAMEFAEKYSTWLIKNAARSLPSAGSSTAFLRLPTETEWEYAARGGVAVSPSEFEERTFPMPEGMEKYVWFSGSGSSNGKLQLTGLLKPNPLGLYDMLGNADEFTIDLFRLNRVTRMLGRPGGYIIKGGNYLTSMDAIRSSSRSEFQPYSEQGPRRSKTTGFRLVVSAAALNNQDDIAEARAEWDRLGSANAASSTAAASDDPVKEIQSLTELADAGSAMKERLERLAAKVKADILELEDQKQRSARTMLRLGAWLAAKLQQDVHAVALDKSNLDKGLFDEKFSAQIRDRIEKDEETIRKNMNFYSDLVIRVSDDFDPALLDEGGAVLVTELQAAQVSYLIDFVDLFRKHVDDFTKKHIVEQDAWLADFAASDGK</sequence>
<dbReference type="InterPro" id="IPR005532">
    <property type="entry name" value="SUMF_dom"/>
</dbReference>
<dbReference type="PANTHER" id="PTHR23150:SF19">
    <property type="entry name" value="FORMYLGLYCINE-GENERATING ENZYME"/>
    <property type="match status" value="1"/>
</dbReference>